<evidence type="ECO:0000313" key="2">
    <source>
        <dbReference type="Proteomes" id="UP000070255"/>
    </source>
</evidence>
<keyword evidence="2" id="KW-1185">Reference proteome</keyword>
<dbReference type="Pfam" id="PF25855">
    <property type="entry name" value="IpaJ_protease"/>
    <property type="match status" value="1"/>
</dbReference>
<name>A0ABR5T7Y5_9BURK</name>
<dbReference type="Proteomes" id="UP000070255">
    <property type="component" value="Unassembled WGS sequence"/>
</dbReference>
<gene>
    <name evidence="1" type="ORF">WS72_24950</name>
</gene>
<dbReference type="InterPro" id="IPR058988">
    <property type="entry name" value="IpaJ"/>
</dbReference>
<accession>A0ABR5T7Y5</accession>
<proteinExistence type="predicted"/>
<sequence length="117" mass="12768">MDIHEHPGIFSKVLNWLYSDVKSSLAPGTVVRPHAAELREGEAELKALAVSFAKVPVGLHWVAHRADGSYMDPGTGKNAGSFDDMQRNMRAESHSFMGYADTGISIVVRRGESISRS</sequence>
<reference evidence="1 2" key="1">
    <citation type="submission" date="2015-11" db="EMBL/GenBank/DDBJ databases">
        <authorList>
            <person name="Sahl J."/>
            <person name="Wagner D."/>
            <person name="Keim P."/>
        </authorList>
    </citation>
    <scope>NUCLEOTIDE SEQUENCE [LARGE SCALE GENOMIC DNA]</scope>
    <source>
        <strain evidence="1 2">BDU18</strain>
    </source>
</reference>
<dbReference type="EMBL" id="LNJQ01000004">
    <property type="protein sequence ID" value="KWZ39339.1"/>
    <property type="molecule type" value="Genomic_DNA"/>
</dbReference>
<comment type="caution">
    <text evidence="1">The sequence shown here is derived from an EMBL/GenBank/DDBJ whole genome shotgun (WGS) entry which is preliminary data.</text>
</comment>
<organism evidence="1 2">
    <name type="scientific">Burkholderia savannae</name>
    <dbReference type="NCBI Taxonomy" id="1637837"/>
    <lineage>
        <taxon>Bacteria</taxon>
        <taxon>Pseudomonadati</taxon>
        <taxon>Pseudomonadota</taxon>
        <taxon>Betaproteobacteria</taxon>
        <taxon>Burkholderiales</taxon>
        <taxon>Burkholderiaceae</taxon>
        <taxon>Burkholderia</taxon>
        <taxon>pseudomallei group</taxon>
    </lineage>
</organism>
<evidence type="ECO:0000313" key="1">
    <source>
        <dbReference type="EMBL" id="KWZ39339.1"/>
    </source>
</evidence>
<protein>
    <submittedName>
        <fullName evidence="1">Uncharacterized protein</fullName>
    </submittedName>
</protein>